<dbReference type="Pfam" id="PF02153">
    <property type="entry name" value="PDH_N"/>
    <property type="match status" value="1"/>
</dbReference>
<feature type="domain" description="Prephenate/arogenate dehydrogenase" evidence="2">
    <location>
        <begin position="13"/>
        <end position="284"/>
    </location>
</feature>
<evidence type="ECO:0000313" key="4">
    <source>
        <dbReference type="Proteomes" id="UP000315700"/>
    </source>
</evidence>
<dbReference type="InterPro" id="IPR050812">
    <property type="entry name" value="Preph/Arog_dehydrog"/>
</dbReference>
<dbReference type="PANTHER" id="PTHR21363:SF0">
    <property type="entry name" value="PREPHENATE DEHYDROGENASE [NADP(+)]"/>
    <property type="match status" value="1"/>
</dbReference>
<dbReference type="Proteomes" id="UP000315700">
    <property type="component" value="Chromosome"/>
</dbReference>
<dbReference type="AlphaFoldDB" id="A0A517SAF7"/>
<dbReference type="SUPFAM" id="SSF51735">
    <property type="entry name" value="NAD(P)-binding Rossmann-fold domains"/>
    <property type="match status" value="1"/>
</dbReference>
<dbReference type="GO" id="GO:0004665">
    <property type="term" value="F:prephenate dehydrogenase (NADP+) activity"/>
    <property type="evidence" value="ECO:0007669"/>
    <property type="project" value="InterPro"/>
</dbReference>
<dbReference type="GO" id="GO:0070403">
    <property type="term" value="F:NAD+ binding"/>
    <property type="evidence" value="ECO:0007669"/>
    <property type="project" value="InterPro"/>
</dbReference>
<dbReference type="SUPFAM" id="SSF48179">
    <property type="entry name" value="6-phosphogluconate dehydrogenase C-terminal domain-like"/>
    <property type="match status" value="1"/>
</dbReference>
<dbReference type="InParanoid" id="A0A517SAF7"/>
<dbReference type="GO" id="GO:0006571">
    <property type="term" value="P:tyrosine biosynthetic process"/>
    <property type="evidence" value="ECO:0007669"/>
    <property type="project" value="InterPro"/>
</dbReference>
<evidence type="ECO:0000313" key="3">
    <source>
        <dbReference type="EMBL" id="QDT53109.1"/>
    </source>
</evidence>
<dbReference type="InterPro" id="IPR046826">
    <property type="entry name" value="PDH_N"/>
</dbReference>
<organism evidence="3 4">
    <name type="scientific">Caulifigura coniformis</name>
    <dbReference type="NCBI Taxonomy" id="2527983"/>
    <lineage>
        <taxon>Bacteria</taxon>
        <taxon>Pseudomonadati</taxon>
        <taxon>Planctomycetota</taxon>
        <taxon>Planctomycetia</taxon>
        <taxon>Planctomycetales</taxon>
        <taxon>Planctomycetaceae</taxon>
        <taxon>Caulifigura</taxon>
    </lineage>
</organism>
<accession>A0A517SAF7</accession>
<dbReference type="InterPro" id="IPR036291">
    <property type="entry name" value="NAD(P)-bd_dom_sf"/>
</dbReference>
<name>A0A517SAF7_9PLAN</name>
<dbReference type="EMBL" id="CP036271">
    <property type="protein sequence ID" value="QDT53109.1"/>
    <property type="molecule type" value="Genomic_DNA"/>
</dbReference>
<dbReference type="InterPro" id="IPR046825">
    <property type="entry name" value="PDH_C"/>
</dbReference>
<proteinExistence type="predicted"/>
<dbReference type="GO" id="GO:0008977">
    <property type="term" value="F:prephenate dehydrogenase (NAD+) activity"/>
    <property type="evidence" value="ECO:0007669"/>
    <property type="project" value="InterPro"/>
</dbReference>
<protein>
    <submittedName>
        <fullName evidence="3">Prephenate dehydrogenase</fullName>
    </submittedName>
</protein>
<keyword evidence="4" id="KW-1185">Reference proteome</keyword>
<reference evidence="3 4" key="1">
    <citation type="submission" date="2019-02" db="EMBL/GenBank/DDBJ databases">
        <title>Deep-cultivation of Planctomycetes and their phenomic and genomic characterization uncovers novel biology.</title>
        <authorList>
            <person name="Wiegand S."/>
            <person name="Jogler M."/>
            <person name="Boedeker C."/>
            <person name="Pinto D."/>
            <person name="Vollmers J."/>
            <person name="Rivas-Marin E."/>
            <person name="Kohn T."/>
            <person name="Peeters S.H."/>
            <person name="Heuer A."/>
            <person name="Rast P."/>
            <person name="Oberbeckmann S."/>
            <person name="Bunk B."/>
            <person name="Jeske O."/>
            <person name="Meyerdierks A."/>
            <person name="Storesund J.E."/>
            <person name="Kallscheuer N."/>
            <person name="Luecker S."/>
            <person name="Lage O.M."/>
            <person name="Pohl T."/>
            <person name="Merkel B.J."/>
            <person name="Hornburger P."/>
            <person name="Mueller R.-W."/>
            <person name="Bruemmer F."/>
            <person name="Labrenz M."/>
            <person name="Spormann A.M."/>
            <person name="Op den Camp H."/>
            <person name="Overmann J."/>
            <person name="Amann R."/>
            <person name="Jetten M.S.M."/>
            <person name="Mascher T."/>
            <person name="Medema M.H."/>
            <person name="Devos D.P."/>
            <person name="Kaster A.-K."/>
            <person name="Ovreas L."/>
            <person name="Rohde M."/>
            <person name="Galperin M.Y."/>
            <person name="Jogler C."/>
        </authorList>
    </citation>
    <scope>NUCLEOTIDE SEQUENCE [LARGE SCALE GENOMIC DNA]</scope>
    <source>
        <strain evidence="3 4">Pan44</strain>
    </source>
</reference>
<dbReference type="InterPro" id="IPR003099">
    <property type="entry name" value="Prephen_DH"/>
</dbReference>
<sequence>MSVAENDPPFRCETLLIVGVGLIGGAIAQHARQLGVAKNVIGLGRDASRLRAAEADGVIDRGVTTAGDVGACDLAVVCTPVDRVVADVQSLAGLARPPRVITDAGSVKEAICAPLHCVGQFVGSHPLAGSEKSGFEHASAVQFKDRICVLTPVPEAPADVLRAVRGFWEAIGMKTVTLDARTHDQVLARTSHFPHVIAYALASLLEPGDAPFVAGGFRDTTRIAASDPALWTSILMANRDAVLETFRRHRQKMAMIEEALASEDAELLRAGLLEGQRVRQSLNS</sequence>
<dbReference type="OrthoDB" id="9802008at2"/>
<evidence type="ECO:0000259" key="2">
    <source>
        <dbReference type="PROSITE" id="PS51176"/>
    </source>
</evidence>
<dbReference type="Gene3D" id="3.40.50.720">
    <property type="entry name" value="NAD(P)-binding Rossmann-like Domain"/>
    <property type="match status" value="1"/>
</dbReference>
<dbReference type="InterPro" id="IPR008927">
    <property type="entry name" value="6-PGluconate_DH-like_C_sf"/>
</dbReference>
<evidence type="ECO:0000256" key="1">
    <source>
        <dbReference type="ARBA" id="ARBA00023002"/>
    </source>
</evidence>
<dbReference type="PROSITE" id="PS51176">
    <property type="entry name" value="PDH_ADH"/>
    <property type="match status" value="1"/>
</dbReference>
<dbReference type="KEGG" id="ccos:Pan44_11240"/>
<dbReference type="Pfam" id="PF20463">
    <property type="entry name" value="PDH_C"/>
    <property type="match status" value="1"/>
</dbReference>
<dbReference type="Gene3D" id="1.10.3660.10">
    <property type="entry name" value="6-phosphogluconate dehydrogenase C-terminal like domain"/>
    <property type="match status" value="1"/>
</dbReference>
<dbReference type="RefSeq" id="WP_145028040.1">
    <property type="nucleotide sequence ID" value="NZ_CP036271.1"/>
</dbReference>
<dbReference type="PANTHER" id="PTHR21363">
    <property type="entry name" value="PREPHENATE DEHYDROGENASE"/>
    <property type="match status" value="1"/>
</dbReference>
<gene>
    <name evidence="3" type="ORF">Pan44_11240</name>
</gene>
<keyword evidence="1" id="KW-0560">Oxidoreductase</keyword>